<dbReference type="PANTHER" id="PTHR42718:SF9">
    <property type="entry name" value="MAJOR FACILITATOR SUPERFAMILY MULTIDRUG TRANSPORTER MFSC"/>
    <property type="match status" value="1"/>
</dbReference>
<feature type="transmembrane region" description="Helical" evidence="9">
    <location>
        <begin position="87"/>
        <end position="107"/>
    </location>
</feature>
<keyword evidence="6 9" id="KW-1133">Transmembrane helix</keyword>
<feature type="transmembrane region" description="Helical" evidence="9">
    <location>
        <begin position="176"/>
        <end position="195"/>
    </location>
</feature>
<feature type="transmembrane region" description="Helical" evidence="9">
    <location>
        <begin position="280"/>
        <end position="301"/>
    </location>
</feature>
<evidence type="ECO:0000256" key="5">
    <source>
        <dbReference type="ARBA" id="ARBA00022692"/>
    </source>
</evidence>
<dbReference type="EMBL" id="BAAARJ010000024">
    <property type="protein sequence ID" value="GAA2634811.1"/>
    <property type="molecule type" value="Genomic_DNA"/>
</dbReference>
<evidence type="ECO:0000256" key="1">
    <source>
        <dbReference type="ARBA" id="ARBA00004651"/>
    </source>
</evidence>
<dbReference type="InterPro" id="IPR036259">
    <property type="entry name" value="MFS_trans_sf"/>
</dbReference>
<evidence type="ECO:0000256" key="6">
    <source>
        <dbReference type="ARBA" id="ARBA00022989"/>
    </source>
</evidence>
<evidence type="ECO:0000259" key="10">
    <source>
        <dbReference type="PROSITE" id="PS50850"/>
    </source>
</evidence>
<protein>
    <submittedName>
        <fullName evidence="11">MDR family MFS transporter</fullName>
    </submittedName>
</protein>
<feature type="transmembrane region" description="Helical" evidence="9">
    <location>
        <begin position="57"/>
        <end position="80"/>
    </location>
</feature>
<comment type="subcellular location">
    <subcellularLocation>
        <location evidence="1">Cell membrane</location>
        <topology evidence="1">Multi-pass membrane protein</topology>
    </subcellularLocation>
</comment>
<dbReference type="NCBIfam" id="TIGR00711">
    <property type="entry name" value="efflux_EmrB"/>
    <property type="match status" value="1"/>
</dbReference>
<feature type="transmembrane region" description="Helical" evidence="9">
    <location>
        <begin position="113"/>
        <end position="134"/>
    </location>
</feature>
<dbReference type="CDD" id="cd17503">
    <property type="entry name" value="MFS_LmrB_MDR_like"/>
    <property type="match status" value="1"/>
</dbReference>
<dbReference type="InterPro" id="IPR020846">
    <property type="entry name" value="MFS_dom"/>
</dbReference>
<evidence type="ECO:0000256" key="8">
    <source>
        <dbReference type="ARBA" id="ARBA00023251"/>
    </source>
</evidence>
<keyword evidence="5 9" id="KW-0812">Transmembrane</keyword>
<dbReference type="Proteomes" id="UP001501447">
    <property type="component" value="Unassembled WGS sequence"/>
</dbReference>
<organism evidence="11 12">
    <name type="scientific">Streptomyces axinellae</name>
    <dbReference type="NCBI Taxonomy" id="552788"/>
    <lineage>
        <taxon>Bacteria</taxon>
        <taxon>Bacillati</taxon>
        <taxon>Actinomycetota</taxon>
        <taxon>Actinomycetes</taxon>
        <taxon>Kitasatosporales</taxon>
        <taxon>Streptomycetaceae</taxon>
        <taxon>Streptomyces</taxon>
    </lineage>
</organism>
<proteinExistence type="inferred from homology"/>
<evidence type="ECO:0000256" key="2">
    <source>
        <dbReference type="ARBA" id="ARBA00008537"/>
    </source>
</evidence>
<accession>A0ABN3QU48</accession>
<keyword evidence="8" id="KW-0046">Antibiotic resistance</keyword>
<dbReference type="PANTHER" id="PTHR42718">
    <property type="entry name" value="MAJOR FACILITATOR SUPERFAMILY MULTIDRUG TRANSPORTER MFSC"/>
    <property type="match status" value="1"/>
</dbReference>
<dbReference type="SUPFAM" id="SSF103473">
    <property type="entry name" value="MFS general substrate transporter"/>
    <property type="match status" value="1"/>
</dbReference>
<evidence type="ECO:0000313" key="11">
    <source>
        <dbReference type="EMBL" id="GAA2634811.1"/>
    </source>
</evidence>
<evidence type="ECO:0000313" key="12">
    <source>
        <dbReference type="Proteomes" id="UP001501447"/>
    </source>
</evidence>
<keyword evidence="3" id="KW-0813">Transport</keyword>
<feature type="transmembrane region" description="Helical" evidence="9">
    <location>
        <begin position="19"/>
        <end position="37"/>
    </location>
</feature>
<sequence>MAVTSDSAQEQDRRIPPSLVKVMVAVALGAIMIQMDATMTNIAFNTWLKEFDTTLVTIQWVATGYLLAMAAVMAPSGWALERFGARNTWLVCLALFIIGSVLCGLAWSVESLIFFRVVQGLGGGMIMPLGMAILAQEAGPSRMGRVMSVMGIPTALGPVLGPVVGGWIVSDADWRWIFYINVPICLAAIVLAWRAMPTKRAAASSRLDVIGLILLSPACAVVVYGLAEAGKRGSFADAHCIVPLVIGVALLGIFALHALRTENPILDLRMLKIRSFTSSTSVLFFASVALFGAMGVLPLYYQQVRGHSPMETGLQLIPLGAGMALSMMAAGWLADRLSPRLLVIGGLVLTAAGCAVYTQLSADTNQALLGVALVLSGAGMGGVMVPAMATAVRDVPPPAIPRASATNRIIMQVGSSFGAAVLLIVAQSRIIHLSHSGPVTPDGLAGAYGRAFWWALAFAAFAAILAMLMPNKATVRVKPKEGAAAPTAPGAASA</sequence>
<dbReference type="Gene3D" id="1.20.1250.20">
    <property type="entry name" value="MFS general substrate transporter like domains"/>
    <property type="match status" value="1"/>
</dbReference>
<dbReference type="Gene3D" id="1.20.1720.10">
    <property type="entry name" value="Multidrug resistance protein D"/>
    <property type="match status" value="1"/>
</dbReference>
<dbReference type="Pfam" id="PF07690">
    <property type="entry name" value="MFS_1"/>
    <property type="match status" value="1"/>
</dbReference>
<dbReference type="InterPro" id="IPR004638">
    <property type="entry name" value="EmrB-like"/>
</dbReference>
<feature type="transmembrane region" description="Helical" evidence="9">
    <location>
        <begin position="207"/>
        <end position="227"/>
    </location>
</feature>
<evidence type="ECO:0000256" key="9">
    <source>
        <dbReference type="SAM" id="Phobius"/>
    </source>
</evidence>
<name>A0ABN3QU48_9ACTN</name>
<keyword evidence="12" id="KW-1185">Reference proteome</keyword>
<feature type="transmembrane region" description="Helical" evidence="9">
    <location>
        <begin position="313"/>
        <end position="334"/>
    </location>
</feature>
<comment type="similarity">
    <text evidence="2">Belongs to the major facilitator superfamily. EmrB family.</text>
</comment>
<keyword evidence="7 9" id="KW-0472">Membrane</keyword>
<feature type="domain" description="Major facilitator superfamily (MFS) profile" evidence="10">
    <location>
        <begin position="22"/>
        <end position="474"/>
    </location>
</feature>
<feature type="transmembrane region" description="Helical" evidence="9">
    <location>
        <begin position="409"/>
        <end position="431"/>
    </location>
</feature>
<dbReference type="PROSITE" id="PS50850">
    <property type="entry name" value="MFS"/>
    <property type="match status" value="1"/>
</dbReference>
<dbReference type="InterPro" id="IPR011701">
    <property type="entry name" value="MFS"/>
</dbReference>
<evidence type="ECO:0000256" key="7">
    <source>
        <dbReference type="ARBA" id="ARBA00023136"/>
    </source>
</evidence>
<evidence type="ECO:0000256" key="3">
    <source>
        <dbReference type="ARBA" id="ARBA00022448"/>
    </source>
</evidence>
<keyword evidence="4" id="KW-1003">Cell membrane</keyword>
<feature type="transmembrane region" description="Helical" evidence="9">
    <location>
        <begin position="366"/>
        <end position="389"/>
    </location>
</feature>
<feature type="transmembrane region" description="Helical" evidence="9">
    <location>
        <begin position="239"/>
        <end position="259"/>
    </location>
</feature>
<comment type="caution">
    <text evidence="11">The sequence shown here is derived from an EMBL/GenBank/DDBJ whole genome shotgun (WGS) entry which is preliminary data.</text>
</comment>
<feature type="transmembrane region" description="Helical" evidence="9">
    <location>
        <begin position="451"/>
        <end position="470"/>
    </location>
</feature>
<reference evidence="11 12" key="1">
    <citation type="journal article" date="2019" name="Int. J. Syst. Evol. Microbiol.">
        <title>The Global Catalogue of Microorganisms (GCM) 10K type strain sequencing project: providing services to taxonomists for standard genome sequencing and annotation.</title>
        <authorList>
            <consortium name="The Broad Institute Genomics Platform"/>
            <consortium name="The Broad Institute Genome Sequencing Center for Infectious Disease"/>
            <person name="Wu L."/>
            <person name="Ma J."/>
        </authorList>
    </citation>
    <scope>NUCLEOTIDE SEQUENCE [LARGE SCALE GENOMIC DNA]</scope>
    <source>
        <strain evidence="11 12">JCM 16373</strain>
    </source>
</reference>
<dbReference type="RefSeq" id="WP_344570102.1">
    <property type="nucleotide sequence ID" value="NZ_BAAARJ010000024.1"/>
</dbReference>
<feature type="transmembrane region" description="Helical" evidence="9">
    <location>
        <begin position="146"/>
        <end position="170"/>
    </location>
</feature>
<gene>
    <name evidence="11" type="ORF">GCM10009863_58940</name>
</gene>
<evidence type="ECO:0000256" key="4">
    <source>
        <dbReference type="ARBA" id="ARBA00022475"/>
    </source>
</evidence>
<feature type="transmembrane region" description="Helical" evidence="9">
    <location>
        <begin position="341"/>
        <end position="360"/>
    </location>
</feature>